<evidence type="ECO:0000313" key="17">
    <source>
        <dbReference type="EMBL" id="CAD7641051.1"/>
    </source>
</evidence>
<feature type="region of interest" description="Disordered" evidence="14">
    <location>
        <begin position="601"/>
        <end position="640"/>
    </location>
</feature>
<dbReference type="EMBL" id="CAJPVJ010000750">
    <property type="protein sequence ID" value="CAG2163307.1"/>
    <property type="molecule type" value="Genomic_DNA"/>
</dbReference>
<evidence type="ECO:0000256" key="3">
    <source>
        <dbReference type="ARBA" id="ARBA00012513"/>
    </source>
</evidence>
<dbReference type="GO" id="GO:0046872">
    <property type="term" value="F:metal ion binding"/>
    <property type="evidence" value="ECO:0007669"/>
    <property type="project" value="UniProtKB-KW"/>
</dbReference>
<dbReference type="EMBL" id="OC915575">
    <property type="protein sequence ID" value="CAD7641051.1"/>
    <property type="molecule type" value="Genomic_DNA"/>
</dbReference>
<dbReference type="EC" id="2.7.11.1" evidence="3"/>
<feature type="region of interest" description="Disordered" evidence="14">
    <location>
        <begin position="324"/>
        <end position="361"/>
    </location>
</feature>
<dbReference type="PANTHER" id="PTHR24346">
    <property type="entry name" value="MAP/MICROTUBULE AFFINITY-REGULATING KINASE"/>
    <property type="match status" value="1"/>
</dbReference>
<evidence type="ECO:0000256" key="8">
    <source>
        <dbReference type="ARBA" id="ARBA00022777"/>
    </source>
</evidence>
<feature type="compositionally biased region" description="Basic and acidic residues" evidence="14">
    <location>
        <begin position="324"/>
        <end position="338"/>
    </location>
</feature>
<keyword evidence="6" id="KW-0479">Metal-binding</keyword>
<dbReference type="PROSITE" id="PS50011">
    <property type="entry name" value="PROTEIN_KINASE_DOM"/>
    <property type="match status" value="1"/>
</dbReference>
<feature type="region of interest" description="Disordered" evidence="14">
    <location>
        <begin position="393"/>
        <end position="423"/>
    </location>
</feature>
<keyword evidence="18" id="KW-1185">Reference proteome</keyword>
<dbReference type="FunFam" id="1.10.510.10:FF:000064">
    <property type="entry name" value="BR serine/threonine-protein kinase 2"/>
    <property type="match status" value="1"/>
</dbReference>
<evidence type="ECO:0000256" key="12">
    <source>
        <dbReference type="ARBA" id="ARBA00047899"/>
    </source>
</evidence>
<dbReference type="Pfam" id="PF21115">
    <property type="entry name" value="UBA_BRSK"/>
    <property type="match status" value="1"/>
</dbReference>
<dbReference type="Gene3D" id="1.10.510.10">
    <property type="entry name" value="Transferase(Phosphotransferase) domain 1"/>
    <property type="match status" value="1"/>
</dbReference>
<keyword evidence="8" id="KW-0418">Kinase</keyword>
<evidence type="ECO:0000256" key="2">
    <source>
        <dbReference type="ARBA" id="ARBA00006234"/>
    </source>
</evidence>
<comment type="cofactor">
    <cofactor evidence="1">
        <name>Mg(2+)</name>
        <dbReference type="ChEBI" id="CHEBI:18420"/>
    </cofactor>
</comment>
<feature type="domain" description="UBA" evidence="16">
    <location>
        <begin position="264"/>
        <end position="306"/>
    </location>
</feature>
<dbReference type="OrthoDB" id="193931at2759"/>
<evidence type="ECO:0000256" key="5">
    <source>
        <dbReference type="ARBA" id="ARBA00022679"/>
    </source>
</evidence>
<dbReference type="SUPFAM" id="SSF56112">
    <property type="entry name" value="Protein kinase-like (PK-like)"/>
    <property type="match status" value="1"/>
</dbReference>
<gene>
    <name evidence="17" type="ORF">ONB1V03_LOCUS2889</name>
</gene>
<dbReference type="FunFam" id="3.30.200.20:FF:000003">
    <property type="entry name" value="Non-specific serine/threonine protein kinase"/>
    <property type="match status" value="1"/>
</dbReference>
<reference evidence="17" key="1">
    <citation type="submission" date="2020-11" db="EMBL/GenBank/DDBJ databases">
        <authorList>
            <person name="Tran Van P."/>
        </authorList>
    </citation>
    <scope>NUCLEOTIDE SEQUENCE</scope>
</reference>
<keyword evidence="4" id="KW-0723">Serine/threonine-protein kinase</keyword>
<accession>A0A7R9LGB7</accession>
<evidence type="ECO:0000256" key="4">
    <source>
        <dbReference type="ARBA" id="ARBA00022527"/>
    </source>
</evidence>
<evidence type="ECO:0000256" key="1">
    <source>
        <dbReference type="ARBA" id="ARBA00001946"/>
    </source>
</evidence>
<comment type="catalytic activity">
    <reaction evidence="13">
        <text>L-seryl-[protein] + ATP = O-phospho-L-seryl-[protein] + ADP + H(+)</text>
        <dbReference type="Rhea" id="RHEA:17989"/>
        <dbReference type="Rhea" id="RHEA-COMP:9863"/>
        <dbReference type="Rhea" id="RHEA-COMP:11604"/>
        <dbReference type="ChEBI" id="CHEBI:15378"/>
        <dbReference type="ChEBI" id="CHEBI:29999"/>
        <dbReference type="ChEBI" id="CHEBI:30616"/>
        <dbReference type="ChEBI" id="CHEBI:83421"/>
        <dbReference type="ChEBI" id="CHEBI:456216"/>
        <dbReference type="EC" id="2.7.11.1"/>
    </reaction>
</comment>
<evidence type="ECO:0000259" key="15">
    <source>
        <dbReference type="PROSITE" id="PS50011"/>
    </source>
</evidence>
<keyword evidence="11" id="KW-0524">Neurogenesis</keyword>
<comment type="catalytic activity">
    <reaction evidence="12">
        <text>L-threonyl-[protein] + ATP = O-phospho-L-threonyl-[protein] + ADP + H(+)</text>
        <dbReference type="Rhea" id="RHEA:46608"/>
        <dbReference type="Rhea" id="RHEA-COMP:11060"/>
        <dbReference type="Rhea" id="RHEA-COMP:11605"/>
        <dbReference type="ChEBI" id="CHEBI:15378"/>
        <dbReference type="ChEBI" id="CHEBI:30013"/>
        <dbReference type="ChEBI" id="CHEBI:30616"/>
        <dbReference type="ChEBI" id="CHEBI:61977"/>
        <dbReference type="ChEBI" id="CHEBI:456216"/>
        <dbReference type="EC" id="2.7.11.1"/>
    </reaction>
</comment>
<evidence type="ECO:0000313" key="18">
    <source>
        <dbReference type="Proteomes" id="UP000728032"/>
    </source>
</evidence>
<dbReference type="GO" id="GO:0005737">
    <property type="term" value="C:cytoplasm"/>
    <property type="evidence" value="ECO:0007669"/>
    <property type="project" value="TreeGrafter"/>
</dbReference>
<dbReference type="InterPro" id="IPR015940">
    <property type="entry name" value="UBA"/>
</dbReference>
<dbReference type="GO" id="GO:0004674">
    <property type="term" value="F:protein serine/threonine kinase activity"/>
    <property type="evidence" value="ECO:0007669"/>
    <property type="project" value="UniProtKB-KW"/>
</dbReference>
<keyword evidence="7" id="KW-0547">Nucleotide-binding</keyword>
<dbReference type="SMART" id="SM00220">
    <property type="entry name" value="S_TKc"/>
    <property type="match status" value="1"/>
</dbReference>
<dbReference type="GO" id="GO:0035556">
    <property type="term" value="P:intracellular signal transduction"/>
    <property type="evidence" value="ECO:0007669"/>
    <property type="project" value="TreeGrafter"/>
</dbReference>
<feature type="domain" description="Protein kinase" evidence="15">
    <location>
        <begin position="1"/>
        <end position="236"/>
    </location>
</feature>
<organism evidence="17">
    <name type="scientific">Oppiella nova</name>
    <dbReference type="NCBI Taxonomy" id="334625"/>
    <lineage>
        <taxon>Eukaryota</taxon>
        <taxon>Metazoa</taxon>
        <taxon>Ecdysozoa</taxon>
        <taxon>Arthropoda</taxon>
        <taxon>Chelicerata</taxon>
        <taxon>Arachnida</taxon>
        <taxon>Acari</taxon>
        <taxon>Acariformes</taxon>
        <taxon>Sarcoptiformes</taxon>
        <taxon>Oribatida</taxon>
        <taxon>Brachypylina</taxon>
        <taxon>Oppioidea</taxon>
        <taxon>Oppiidae</taxon>
        <taxon>Oppiella</taxon>
    </lineage>
</organism>
<proteinExistence type="inferred from homology"/>
<keyword evidence="5" id="KW-0808">Transferase</keyword>
<dbReference type="Pfam" id="PF00069">
    <property type="entry name" value="Pkinase"/>
    <property type="match status" value="1"/>
</dbReference>
<dbReference type="GO" id="GO:0007399">
    <property type="term" value="P:nervous system development"/>
    <property type="evidence" value="ECO:0007669"/>
    <property type="project" value="UniProtKB-KW"/>
</dbReference>
<evidence type="ECO:0000256" key="7">
    <source>
        <dbReference type="ARBA" id="ARBA00022741"/>
    </source>
</evidence>
<dbReference type="InterPro" id="IPR008271">
    <property type="entry name" value="Ser/Thr_kinase_AS"/>
</dbReference>
<evidence type="ECO:0000256" key="13">
    <source>
        <dbReference type="ARBA" id="ARBA00048679"/>
    </source>
</evidence>
<dbReference type="PROSITE" id="PS00108">
    <property type="entry name" value="PROTEIN_KINASE_ST"/>
    <property type="match status" value="1"/>
</dbReference>
<evidence type="ECO:0000256" key="10">
    <source>
        <dbReference type="ARBA" id="ARBA00022842"/>
    </source>
</evidence>
<dbReference type="PROSITE" id="PS50030">
    <property type="entry name" value="UBA"/>
    <property type="match status" value="1"/>
</dbReference>
<feature type="compositionally biased region" description="Low complexity" evidence="14">
    <location>
        <begin position="622"/>
        <end position="635"/>
    </location>
</feature>
<protein>
    <recommendedName>
        <fullName evidence="3">non-specific serine/threonine protein kinase</fullName>
        <ecNumber evidence="3">2.7.11.1</ecNumber>
    </recommendedName>
</protein>
<comment type="similarity">
    <text evidence="2">Belongs to the protein kinase superfamily. CAMK Ser/Thr protein kinase family. SNF1 subfamily.</text>
</comment>
<sequence>MGVHCVSGKKVAVKIVNREKLSESVLQKVEREIAIMKLIEHPHVLGLFDVYENKKYLYLILEHVCGGELFDYLVKKGRLTPKEARRFFRQIISALDFCHSHSICHRDLKPENLLLDEKNNIKIADFGMASLQMEGSMLETSCGSPHYASPEIIRGEKYDGRQADVWSVGVILYALLVGALPFDDDNLRQLLEKVKRGVFHIPHFVPPECQDLLRGMVEVNANKRISLALVTRHPWVTTGSKSELELELPMKEVVQTHIIPSVDDVDPDVLTNMTSLGCFKDKEKLLRDLLCTNHNTEKVIYFLLLDRKRRRPCFEDETESIIRNRSESADPPRKRVDVRPGGSSTPKPTPEILADGSPITPRRFPYGINSSTKVYINCTPIHRRNANRRTNGATNNLLVSPINSPKPHRTGNPEELMDTPPGSPLSQPYWKSRLNTLKNSFLGSPRFHRRKLQVPLYDDNMGLTPESSPELTKRSWFGSLMGTERDETHVILIKDRQLSAIKADLIHAFLSISDLSHSVLSPMSFRVEFKRPGSTAMFQRNVRFHVDITCATPPADNATNGSIDKTTDKPTIYCITFTLISGPLRRFKRICDHIQAQVLGSRRAGGQHSPRMGRRPTRELSDTSSCGSCGSDSLSPTPTRLHVSEDTVSLAAAVVNTSTTNLTAAISRCKSDQDAAKDIFEREAKLLADRRQESTHRLINNLTNGRRLSLEPKLQTDKV</sequence>
<dbReference type="PANTHER" id="PTHR24346:SF36">
    <property type="entry name" value="SERINE_THREONINE-PROTEIN KINASE BRSK1 ISOFORM X1-RELATED"/>
    <property type="match status" value="1"/>
</dbReference>
<evidence type="ECO:0000256" key="9">
    <source>
        <dbReference type="ARBA" id="ARBA00022840"/>
    </source>
</evidence>
<keyword evidence="9" id="KW-0067">ATP-binding</keyword>
<evidence type="ECO:0000259" key="16">
    <source>
        <dbReference type="PROSITE" id="PS50030"/>
    </source>
</evidence>
<dbReference type="GO" id="GO:0005524">
    <property type="term" value="F:ATP binding"/>
    <property type="evidence" value="ECO:0007669"/>
    <property type="project" value="UniProtKB-KW"/>
</dbReference>
<dbReference type="InterPro" id="IPR048622">
    <property type="entry name" value="BRSK1_2-like_UBA"/>
</dbReference>
<dbReference type="AlphaFoldDB" id="A0A7R9LGB7"/>
<dbReference type="Proteomes" id="UP000728032">
    <property type="component" value="Unassembled WGS sequence"/>
</dbReference>
<evidence type="ECO:0000256" key="14">
    <source>
        <dbReference type="SAM" id="MobiDB-lite"/>
    </source>
</evidence>
<dbReference type="InterPro" id="IPR000719">
    <property type="entry name" value="Prot_kinase_dom"/>
</dbReference>
<evidence type="ECO:0000256" key="6">
    <source>
        <dbReference type="ARBA" id="ARBA00022723"/>
    </source>
</evidence>
<keyword evidence="10" id="KW-0460">Magnesium</keyword>
<dbReference type="InterPro" id="IPR011009">
    <property type="entry name" value="Kinase-like_dom_sf"/>
</dbReference>
<dbReference type="CDD" id="cd14340">
    <property type="entry name" value="UBA_BRSK"/>
    <property type="match status" value="1"/>
</dbReference>
<dbReference type="Pfam" id="PF21122">
    <property type="entry name" value="KA1_BRSK"/>
    <property type="match status" value="1"/>
</dbReference>
<name>A0A7R9LGB7_9ACAR</name>
<dbReference type="CDD" id="cd14081">
    <property type="entry name" value="STKc_BRSK1_2"/>
    <property type="match status" value="1"/>
</dbReference>
<evidence type="ECO:0000256" key="11">
    <source>
        <dbReference type="ARBA" id="ARBA00022902"/>
    </source>
</evidence>